<dbReference type="PANTHER" id="PTHR30290">
    <property type="entry name" value="PERIPLASMIC BINDING COMPONENT OF ABC TRANSPORTER"/>
    <property type="match status" value="1"/>
</dbReference>
<proteinExistence type="inferred from homology"/>
<organism evidence="7 8">
    <name type="scientific">Labrys neptuniae</name>
    <dbReference type="NCBI Taxonomy" id="376174"/>
    <lineage>
        <taxon>Bacteria</taxon>
        <taxon>Pseudomonadati</taxon>
        <taxon>Pseudomonadota</taxon>
        <taxon>Alphaproteobacteria</taxon>
        <taxon>Hyphomicrobiales</taxon>
        <taxon>Xanthobacteraceae</taxon>
        <taxon>Labrys</taxon>
    </lineage>
</organism>
<gene>
    <name evidence="7" type="ORF">ABXS05_15080</name>
</gene>
<dbReference type="RefSeq" id="WP_311944510.1">
    <property type="nucleotide sequence ID" value="NZ_JAVSCS010000052.1"/>
</dbReference>
<evidence type="ECO:0000256" key="1">
    <source>
        <dbReference type="ARBA" id="ARBA00004418"/>
    </source>
</evidence>
<dbReference type="Gene3D" id="3.90.76.10">
    <property type="entry name" value="Dipeptide-binding Protein, Domain 1"/>
    <property type="match status" value="1"/>
</dbReference>
<comment type="caution">
    <text evidence="7">The sequence shown here is derived from an EMBL/GenBank/DDBJ whole genome shotgun (WGS) entry which is preliminary data.</text>
</comment>
<dbReference type="PIRSF" id="PIRSF002741">
    <property type="entry name" value="MppA"/>
    <property type="match status" value="1"/>
</dbReference>
<evidence type="ECO:0000313" key="7">
    <source>
        <dbReference type="EMBL" id="MEW9306874.1"/>
    </source>
</evidence>
<feature type="chain" id="PRO_5045532723" evidence="5">
    <location>
        <begin position="24"/>
        <end position="523"/>
    </location>
</feature>
<keyword evidence="4 5" id="KW-0732">Signal</keyword>
<name>A0ABV3PNH8_9HYPH</name>
<dbReference type="InterPro" id="IPR030678">
    <property type="entry name" value="Peptide/Ni-bd"/>
</dbReference>
<feature type="signal peptide" evidence="5">
    <location>
        <begin position="1"/>
        <end position="23"/>
    </location>
</feature>
<keyword evidence="3" id="KW-0813">Transport</keyword>
<dbReference type="Pfam" id="PF00496">
    <property type="entry name" value="SBP_bac_5"/>
    <property type="match status" value="1"/>
</dbReference>
<dbReference type="EMBL" id="JBFNQD010000004">
    <property type="protein sequence ID" value="MEW9306874.1"/>
    <property type="molecule type" value="Genomic_DNA"/>
</dbReference>
<dbReference type="CDD" id="cd08498">
    <property type="entry name" value="PBP2_NikA_DppA_OppA_like_2"/>
    <property type="match status" value="1"/>
</dbReference>
<comment type="subcellular location">
    <subcellularLocation>
        <location evidence="1">Periplasm</location>
    </subcellularLocation>
</comment>
<sequence>MKTYLKILLIASCAVLATGAASAKTLRFAEAQEISSMDPHAARDDFTLSLLSNVYEGLVRWNKDLKLEPALAESWEAVSDTEWRFHLRKGVKFHNGDPFTADDVIFSFERAGAPGSPFAGLLEPIAKITKVDDHTVTVTLKRKYALLLNDFAGWYILDKKFQESVGATKPIDLSSNTGGAMTTQGIGTGPFKLASRQPDIRTVLVKNEDWWDKPQHNLDEIVYTPITNAATRVAALLSGEVDFIRNAPPQDVDRIASTPGMKIMRAPHLRSIFFGMDQQSKTLPGSGVEGNPLADVRVRKAIYQAIDIEGIKRSIMRGNSRPTAVPLAPELPFYDASLDVRFPYDVAAAKALLAEAGYAKGFTLPMDCPAGSFINDERICQATVGMLAKIGIKVQLTMHTPVQTDTELPAGKYSFYMLGWAGLPSIDAYNIMSATIHTPTGDLGTWNPKGYSNPKVDKLIEQIGTEYDPAKRQAMISEVVKIHRDEVGKIMLHQQFLTWGMSDKVNAVVPADEYTRFWYYTMN</sequence>
<dbReference type="InterPro" id="IPR000914">
    <property type="entry name" value="SBP_5_dom"/>
</dbReference>
<evidence type="ECO:0000256" key="3">
    <source>
        <dbReference type="ARBA" id="ARBA00022448"/>
    </source>
</evidence>
<evidence type="ECO:0000256" key="2">
    <source>
        <dbReference type="ARBA" id="ARBA00005695"/>
    </source>
</evidence>
<evidence type="ECO:0000313" key="8">
    <source>
        <dbReference type="Proteomes" id="UP001555786"/>
    </source>
</evidence>
<dbReference type="Gene3D" id="3.40.190.10">
    <property type="entry name" value="Periplasmic binding protein-like II"/>
    <property type="match status" value="1"/>
</dbReference>
<accession>A0ABV3PNH8</accession>
<evidence type="ECO:0000259" key="6">
    <source>
        <dbReference type="Pfam" id="PF00496"/>
    </source>
</evidence>
<dbReference type="Gene3D" id="3.10.105.10">
    <property type="entry name" value="Dipeptide-binding Protein, Domain 3"/>
    <property type="match status" value="1"/>
</dbReference>
<dbReference type="SUPFAM" id="SSF53850">
    <property type="entry name" value="Periplasmic binding protein-like II"/>
    <property type="match status" value="1"/>
</dbReference>
<reference evidence="7 8" key="1">
    <citation type="submission" date="2024-07" db="EMBL/GenBank/DDBJ databases">
        <title>Description of Labrys sedimenti sp. nov., isolated from a diclofenac-degrading enrichment culture.</title>
        <authorList>
            <person name="Tancsics A."/>
            <person name="Csepanyi A."/>
        </authorList>
    </citation>
    <scope>NUCLEOTIDE SEQUENCE [LARGE SCALE GENOMIC DNA]</scope>
    <source>
        <strain evidence="7 8">LMG 23578</strain>
    </source>
</reference>
<dbReference type="InterPro" id="IPR039424">
    <property type="entry name" value="SBP_5"/>
</dbReference>
<protein>
    <submittedName>
        <fullName evidence="7">ABC transporter substrate-binding protein</fullName>
    </submittedName>
</protein>
<dbReference type="PANTHER" id="PTHR30290:SF9">
    <property type="entry name" value="OLIGOPEPTIDE-BINDING PROTEIN APPA"/>
    <property type="match status" value="1"/>
</dbReference>
<evidence type="ECO:0000256" key="4">
    <source>
        <dbReference type="ARBA" id="ARBA00022729"/>
    </source>
</evidence>
<feature type="domain" description="Solute-binding protein family 5" evidence="6">
    <location>
        <begin position="66"/>
        <end position="435"/>
    </location>
</feature>
<keyword evidence="8" id="KW-1185">Reference proteome</keyword>
<comment type="similarity">
    <text evidence="2">Belongs to the bacterial solute-binding protein 5 family.</text>
</comment>
<dbReference type="Proteomes" id="UP001555786">
    <property type="component" value="Unassembled WGS sequence"/>
</dbReference>
<evidence type="ECO:0000256" key="5">
    <source>
        <dbReference type="SAM" id="SignalP"/>
    </source>
</evidence>